<dbReference type="AlphaFoldDB" id="A0A0A9C7U9"/>
<reference evidence="1" key="1">
    <citation type="submission" date="2014-09" db="EMBL/GenBank/DDBJ databases">
        <authorList>
            <person name="Magalhaes I.L.F."/>
            <person name="Oliveira U."/>
            <person name="Santos F.R."/>
            <person name="Vidigal T.H.D.A."/>
            <person name="Brescovit A.D."/>
            <person name="Santos A.J."/>
        </authorList>
    </citation>
    <scope>NUCLEOTIDE SEQUENCE</scope>
    <source>
        <tissue evidence="1">Shoot tissue taken approximately 20 cm above the soil surface</tissue>
    </source>
</reference>
<sequence>MQDIRRMHNREWLFPNYGFKMLLACISSRNTSLKGRMWVFIA</sequence>
<proteinExistence type="predicted"/>
<protein>
    <submittedName>
        <fullName evidence="1">Uncharacterized protein</fullName>
    </submittedName>
</protein>
<reference evidence="1" key="2">
    <citation type="journal article" date="2015" name="Data Brief">
        <title>Shoot transcriptome of the giant reed, Arundo donax.</title>
        <authorList>
            <person name="Barrero R.A."/>
            <person name="Guerrero F.D."/>
            <person name="Moolhuijzen P."/>
            <person name="Goolsby J.A."/>
            <person name="Tidwell J."/>
            <person name="Bellgard S.E."/>
            <person name="Bellgard M.I."/>
        </authorList>
    </citation>
    <scope>NUCLEOTIDE SEQUENCE</scope>
    <source>
        <tissue evidence="1">Shoot tissue taken approximately 20 cm above the soil surface</tissue>
    </source>
</reference>
<accession>A0A0A9C7U9</accession>
<dbReference type="EMBL" id="GBRH01228400">
    <property type="protein sequence ID" value="JAD69495.1"/>
    <property type="molecule type" value="Transcribed_RNA"/>
</dbReference>
<organism evidence="1">
    <name type="scientific">Arundo donax</name>
    <name type="common">Giant reed</name>
    <name type="synonym">Donax arundinaceus</name>
    <dbReference type="NCBI Taxonomy" id="35708"/>
    <lineage>
        <taxon>Eukaryota</taxon>
        <taxon>Viridiplantae</taxon>
        <taxon>Streptophyta</taxon>
        <taxon>Embryophyta</taxon>
        <taxon>Tracheophyta</taxon>
        <taxon>Spermatophyta</taxon>
        <taxon>Magnoliopsida</taxon>
        <taxon>Liliopsida</taxon>
        <taxon>Poales</taxon>
        <taxon>Poaceae</taxon>
        <taxon>PACMAD clade</taxon>
        <taxon>Arundinoideae</taxon>
        <taxon>Arundineae</taxon>
        <taxon>Arundo</taxon>
    </lineage>
</organism>
<name>A0A0A9C7U9_ARUDO</name>
<evidence type="ECO:0000313" key="1">
    <source>
        <dbReference type="EMBL" id="JAD69495.1"/>
    </source>
</evidence>